<keyword evidence="1" id="KW-0521">NADP</keyword>
<dbReference type="InterPro" id="IPR008030">
    <property type="entry name" value="NmrA-like"/>
</dbReference>
<dbReference type="AlphaFoldDB" id="A0A1W7CUG4"/>
<gene>
    <name evidence="4" type="ORF">CAG99_05940</name>
</gene>
<feature type="domain" description="NmrA-like" evidence="3">
    <location>
        <begin position="5"/>
        <end position="242"/>
    </location>
</feature>
<dbReference type="Gene3D" id="3.40.50.720">
    <property type="entry name" value="NAD(P)-binding Rossmann-like Domain"/>
    <property type="match status" value="1"/>
</dbReference>
<evidence type="ECO:0000313" key="4">
    <source>
        <dbReference type="EMBL" id="ARQ68454.1"/>
    </source>
</evidence>
<sequence>MPTAFVAGATGRLGRLVVAGLRRRDVRVRALVRPGHGEGRKAFAHDPAIEIVEGDIRDPGDRLTRALEGVDVLVSTVFGGAEVIVDGQVNLLRAAEKTGVPRWIPSDFSLAVDELDYGDNDLVDLRKKAGNLTRGSSVVSTPILIGAFLEVVNMPWYKWIDWEAGTFAYWGDGDQPVDFSTYADTAEWTAEAALDPSAAGRTVRVVGDVLTMKELHQAMERGSGRRIEARQLGGVDDLRTEIERLKATAADPMEYIMLQYNWAMVSGKGKLRPLDNHRYPGIRPTSAKEFFRRVTS</sequence>
<dbReference type="Pfam" id="PF05368">
    <property type="entry name" value="NmrA"/>
    <property type="match status" value="1"/>
</dbReference>
<dbReference type="InterPro" id="IPR036291">
    <property type="entry name" value="NAD(P)-bd_dom_sf"/>
</dbReference>
<keyword evidence="2" id="KW-0560">Oxidoreductase</keyword>
<protein>
    <submittedName>
        <fullName evidence="4">NmrA family protein</fullName>
    </submittedName>
</protein>
<dbReference type="InterPro" id="IPR051609">
    <property type="entry name" value="NmrA/Isoflavone_reductase-like"/>
</dbReference>
<dbReference type="Gene3D" id="3.90.25.10">
    <property type="entry name" value="UDP-galactose 4-epimerase, domain 1"/>
    <property type="match status" value="1"/>
</dbReference>
<proteinExistence type="predicted"/>
<reference evidence="4 5" key="1">
    <citation type="submission" date="2017-05" db="EMBL/GenBank/DDBJ databases">
        <title>Complete genome sequence of Streptomyces sp. SCSIO 03032 revealed the diverse biosynthetic pathways for its bioactive secondary metabolites.</title>
        <authorList>
            <person name="Ma L."/>
            <person name="Zhu Y."/>
            <person name="Zhang W."/>
            <person name="Zhang G."/>
            <person name="Tian X."/>
            <person name="Zhang S."/>
            <person name="Zhang C."/>
        </authorList>
    </citation>
    <scope>NUCLEOTIDE SEQUENCE [LARGE SCALE GENOMIC DNA]</scope>
    <source>
        <strain evidence="4 5">SCSIO 03032</strain>
    </source>
</reference>
<dbReference type="PANTHER" id="PTHR47706">
    <property type="entry name" value="NMRA-LIKE FAMILY PROTEIN"/>
    <property type="match status" value="1"/>
</dbReference>
<dbReference type="EMBL" id="CP021121">
    <property type="protein sequence ID" value="ARQ68454.1"/>
    <property type="molecule type" value="Genomic_DNA"/>
</dbReference>
<dbReference type="Proteomes" id="UP000194218">
    <property type="component" value="Chromosome"/>
</dbReference>
<keyword evidence="5" id="KW-1185">Reference proteome</keyword>
<dbReference type="SUPFAM" id="SSF51735">
    <property type="entry name" value="NAD(P)-binding Rossmann-fold domains"/>
    <property type="match status" value="1"/>
</dbReference>
<evidence type="ECO:0000259" key="3">
    <source>
        <dbReference type="Pfam" id="PF05368"/>
    </source>
</evidence>
<evidence type="ECO:0000256" key="1">
    <source>
        <dbReference type="ARBA" id="ARBA00022857"/>
    </source>
</evidence>
<dbReference type="PANTHER" id="PTHR47706:SF9">
    <property type="entry name" value="NMRA-LIKE DOMAIN-CONTAINING PROTEIN-RELATED"/>
    <property type="match status" value="1"/>
</dbReference>
<name>A0A1W7CUG4_9ACTN</name>
<dbReference type="GO" id="GO:0016491">
    <property type="term" value="F:oxidoreductase activity"/>
    <property type="evidence" value="ECO:0007669"/>
    <property type="project" value="UniProtKB-KW"/>
</dbReference>
<accession>A0A1W7CUG4</accession>
<organism evidence="4 5">
    <name type="scientific">Streptomyces marincola</name>
    <dbReference type="NCBI Taxonomy" id="2878388"/>
    <lineage>
        <taxon>Bacteria</taxon>
        <taxon>Bacillati</taxon>
        <taxon>Actinomycetota</taxon>
        <taxon>Actinomycetes</taxon>
        <taxon>Kitasatosporales</taxon>
        <taxon>Streptomycetaceae</taxon>
        <taxon>Streptomyces</taxon>
    </lineage>
</organism>
<dbReference type="RefSeq" id="WP_086157962.1">
    <property type="nucleotide sequence ID" value="NZ_CP021121.1"/>
</dbReference>
<evidence type="ECO:0000313" key="5">
    <source>
        <dbReference type="Proteomes" id="UP000194218"/>
    </source>
</evidence>
<dbReference type="KEGG" id="smao:CAG99_05940"/>
<dbReference type="OrthoDB" id="319724at2"/>
<evidence type="ECO:0000256" key="2">
    <source>
        <dbReference type="ARBA" id="ARBA00023002"/>
    </source>
</evidence>